<dbReference type="EMBL" id="CM010715">
    <property type="protein sequence ID" value="RZC48067.1"/>
    <property type="molecule type" value="Genomic_DNA"/>
</dbReference>
<dbReference type="Pfam" id="PF03080">
    <property type="entry name" value="Neprosin"/>
    <property type="match status" value="1"/>
</dbReference>
<dbReference type="Gramene" id="RZC48067">
    <property type="protein sequence ID" value="RZC48067"/>
    <property type="gene ID" value="C5167_041024"/>
</dbReference>
<dbReference type="Pfam" id="PF14365">
    <property type="entry name" value="Neprosin_AP"/>
    <property type="match status" value="1"/>
</dbReference>
<proteinExistence type="predicted"/>
<dbReference type="AlphaFoldDB" id="A0A4Y7IGM9"/>
<dbReference type="PANTHER" id="PTHR31589:SF221">
    <property type="entry name" value="LIGASE, PUTATIVE (DUF239)-RELATED"/>
    <property type="match status" value="1"/>
</dbReference>
<name>A0A4Y7IGM9_PAPSO</name>
<dbReference type="InterPro" id="IPR025521">
    <property type="entry name" value="Neprosin_propep"/>
</dbReference>
<keyword evidence="3" id="KW-1185">Reference proteome</keyword>
<dbReference type="STRING" id="3469.A0A4Y7IGM9"/>
<reference evidence="2 3" key="1">
    <citation type="journal article" date="2018" name="Science">
        <title>The opium poppy genome and morphinan production.</title>
        <authorList>
            <person name="Guo L."/>
            <person name="Winzer T."/>
            <person name="Yang X."/>
            <person name="Li Y."/>
            <person name="Ning Z."/>
            <person name="He Z."/>
            <person name="Teodor R."/>
            <person name="Lu Y."/>
            <person name="Bowser T.A."/>
            <person name="Graham I.A."/>
            <person name="Ye K."/>
        </authorList>
    </citation>
    <scope>NUCLEOTIDE SEQUENCE [LARGE SCALE GENOMIC DNA]</scope>
    <source>
        <strain evidence="3">cv. HN1</strain>
        <tissue evidence="2">Leaves</tissue>
    </source>
</reference>
<dbReference type="Proteomes" id="UP000316621">
    <property type="component" value="Chromosome 1"/>
</dbReference>
<organism evidence="2 3">
    <name type="scientific">Papaver somniferum</name>
    <name type="common">Opium poppy</name>
    <dbReference type="NCBI Taxonomy" id="3469"/>
    <lineage>
        <taxon>Eukaryota</taxon>
        <taxon>Viridiplantae</taxon>
        <taxon>Streptophyta</taxon>
        <taxon>Embryophyta</taxon>
        <taxon>Tracheophyta</taxon>
        <taxon>Spermatophyta</taxon>
        <taxon>Magnoliopsida</taxon>
        <taxon>Ranunculales</taxon>
        <taxon>Papaveraceae</taxon>
        <taxon>Papaveroideae</taxon>
        <taxon>Papaver</taxon>
    </lineage>
</organism>
<sequence>MSGELLQGRTISNAVDKAIVKTIKAGTDEIIDCYDIHIQPSLNHPLLYNHTIQTTPSSSPKEIKSNNYGTLQLTQTWHKYGSCPQGSVPIRRKGKDNNPALLHNYHHPKSSPYKITNASQPNSLGANNHEYAAIKAHGNFLGAQAKINLWKPVLEIPAEFSVSQIWVVGEGDGPLNSVEAGWIADGYGSTGCYNLDCNGFVQTSSSIVPDCSFTEMSTFKGGQKDATFSIHKDQSSGNWWVEVQGTQVGYYPSSLFKQLSNMATTVSWGGEILNWKDQRRHTSTQMGSGHLPSEGGLGISSYFNWVQVFDANNTAKNPENVEKFITNPNCYDLEIDDHHLDTNGYGFYYGGPGYSNKCQ</sequence>
<dbReference type="InterPro" id="IPR004314">
    <property type="entry name" value="Neprosin"/>
</dbReference>
<dbReference type="InterPro" id="IPR053168">
    <property type="entry name" value="Glutamic_endopeptidase"/>
</dbReference>
<evidence type="ECO:0000259" key="1">
    <source>
        <dbReference type="PROSITE" id="PS52045"/>
    </source>
</evidence>
<evidence type="ECO:0000313" key="3">
    <source>
        <dbReference type="Proteomes" id="UP000316621"/>
    </source>
</evidence>
<accession>A0A4Y7IGM9</accession>
<feature type="domain" description="Neprosin PEP catalytic" evidence="1">
    <location>
        <begin position="123"/>
        <end position="359"/>
    </location>
</feature>
<dbReference type="PROSITE" id="PS52045">
    <property type="entry name" value="NEPROSIN_PEP_CD"/>
    <property type="match status" value="1"/>
</dbReference>
<evidence type="ECO:0000313" key="2">
    <source>
        <dbReference type="EMBL" id="RZC48067.1"/>
    </source>
</evidence>
<dbReference type="OMA" id="ANNHEYA"/>
<dbReference type="PANTHER" id="PTHR31589">
    <property type="entry name" value="PROTEIN, PUTATIVE (DUF239)-RELATED-RELATED"/>
    <property type="match status" value="1"/>
</dbReference>
<protein>
    <recommendedName>
        <fullName evidence="1">Neprosin PEP catalytic domain-containing protein</fullName>
    </recommendedName>
</protein>
<gene>
    <name evidence="2" type="ORF">C5167_041024</name>
</gene>